<organism evidence="1 2">
    <name type="scientific">Tritrichomonas musculus</name>
    <dbReference type="NCBI Taxonomy" id="1915356"/>
    <lineage>
        <taxon>Eukaryota</taxon>
        <taxon>Metamonada</taxon>
        <taxon>Parabasalia</taxon>
        <taxon>Tritrichomonadida</taxon>
        <taxon>Tritrichomonadidae</taxon>
        <taxon>Tritrichomonas</taxon>
    </lineage>
</organism>
<evidence type="ECO:0000313" key="1">
    <source>
        <dbReference type="EMBL" id="KAK8891366.1"/>
    </source>
</evidence>
<keyword evidence="2" id="KW-1185">Reference proteome</keyword>
<proteinExistence type="predicted"/>
<evidence type="ECO:0008006" key="3">
    <source>
        <dbReference type="Google" id="ProtNLM"/>
    </source>
</evidence>
<accession>A0ABR2KKV3</accession>
<reference evidence="1 2" key="1">
    <citation type="submission" date="2024-04" db="EMBL/GenBank/DDBJ databases">
        <title>Tritrichomonas musculus Genome.</title>
        <authorList>
            <person name="Alves-Ferreira E."/>
            <person name="Grigg M."/>
            <person name="Lorenzi H."/>
            <person name="Galac M."/>
        </authorList>
    </citation>
    <scope>NUCLEOTIDE SEQUENCE [LARGE SCALE GENOMIC DNA]</scope>
    <source>
        <strain evidence="1 2">EAF2021</strain>
    </source>
</reference>
<dbReference type="EMBL" id="JAPFFF010000004">
    <property type="protein sequence ID" value="KAK8891366.1"/>
    <property type="molecule type" value="Genomic_DNA"/>
</dbReference>
<protein>
    <recommendedName>
        <fullName evidence="3">DDE-1 domain-containing protein</fullName>
    </recommendedName>
</protein>
<comment type="caution">
    <text evidence="1">The sequence shown here is derived from an EMBL/GenBank/DDBJ whole genome shotgun (WGS) entry which is preliminary data.</text>
</comment>
<evidence type="ECO:0000313" key="2">
    <source>
        <dbReference type="Proteomes" id="UP001470230"/>
    </source>
</evidence>
<gene>
    <name evidence="1" type="ORF">M9Y10_028574</name>
</gene>
<name>A0ABR2KKV3_9EUKA</name>
<sequence>MDETMLSARKRLKVLGRKGILPLIPENIKLPHLTGCVTISASGHLFEPLIILPNKKTMRYLGKFTNHVYLASSSAGRMTKNLFSYYCLLLVCELSYYLQSLPDEIINDRILLLVDSSDSGPSGGGIKNDPLVIGFTDPKPQLHDSKNRHFFKISPRNFHKMA</sequence>
<dbReference type="Proteomes" id="UP001470230">
    <property type="component" value="Unassembled WGS sequence"/>
</dbReference>